<sequence>MFAPSPGEPGAAGRSRGTASEAADRDSLEAIVRYLSIDPLTSQPRSRYVQREAELASVADSLASMLERLTGVTPIRRSFQFEGRIDGRDSSFTGENIICRVEAAGQSSGVLLVTAHFDAIARRSYSDEWDSEWVHAAAPGADDNATGVAAVLEAARLLSPVVLPFDLEFVLFSAEELGRLGSIYYVSLCDDDCAGSHLGVINADMIGYSGKGTGASIMSDFRSGWLADMIIAYAARTDPSLEILLIKPGPSNWDHASFWERQDGRLPAITMAEPLAATGS</sequence>
<protein>
    <submittedName>
        <fullName evidence="3">Zn-dependent exopeptidase M28</fullName>
    </submittedName>
</protein>
<organism evidence="3">
    <name type="scientific">Eiseniibacteriota bacterium</name>
    <dbReference type="NCBI Taxonomy" id="2212470"/>
    <lineage>
        <taxon>Bacteria</taxon>
        <taxon>Candidatus Eiseniibacteriota</taxon>
    </lineage>
</organism>
<evidence type="ECO:0000256" key="1">
    <source>
        <dbReference type="SAM" id="MobiDB-lite"/>
    </source>
</evidence>
<feature type="domain" description="Peptidase M28" evidence="2">
    <location>
        <begin position="96"/>
        <end position="272"/>
    </location>
</feature>
<dbReference type="Proteomes" id="UP000886069">
    <property type="component" value="Unassembled WGS sequence"/>
</dbReference>
<feature type="non-terminal residue" evidence="3">
    <location>
        <position position="280"/>
    </location>
</feature>
<comment type="caution">
    <text evidence="3">The sequence shown here is derived from an EMBL/GenBank/DDBJ whole genome shotgun (WGS) entry which is preliminary data.</text>
</comment>
<name>A0A7V2F4W5_UNCEI</name>
<dbReference type="PANTHER" id="PTHR12147:SF26">
    <property type="entry name" value="PEPTIDASE M28 DOMAIN-CONTAINING PROTEIN"/>
    <property type="match status" value="1"/>
</dbReference>
<dbReference type="SUPFAM" id="SSF53187">
    <property type="entry name" value="Zn-dependent exopeptidases"/>
    <property type="match status" value="1"/>
</dbReference>
<proteinExistence type="predicted"/>
<dbReference type="GO" id="GO:0008235">
    <property type="term" value="F:metalloexopeptidase activity"/>
    <property type="evidence" value="ECO:0007669"/>
    <property type="project" value="InterPro"/>
</dbReference>
<dbReference type="PANTHER" id="PTHR12147">
    <property type="entry name" value="METALLOPEPTIDASE M28 FAMILY MEMBER"/>
    <property type="match status" value="1"/>
</dbReference>
<dbReference type="AlphaFoldDB" id="A0A7V2F4W5"/>
<dbReference type="Pfam" id="PF04389">
    <property type="entry name" value="Peptidase_M28"/>
    <property type="match status" value="1"/>
</dbReference>
<reference evidence="3" key="1">
    <citation type="journal article" date="2020" name="mSystems">
        <title>Genome- and Community-Level Interaction Insights into Carbon Utilization and Element Cycling Functions of Hydrothermarchaeota in Hydrothermal Sediment.</title>
        <authorList>
            <person name="Zhou Z."/>
            <person name="Liu Y."/>
            <person name="Xu W."/>
            <person name="Pan J."/>
            <person name="Luo Z.H."/>
            <person name="Li M."/>
        </authorList>
    </citation>
    <scope>NUCLEOTIDE SEQUENCE [LARGE SCALE GENOMIC DNA]</scope>
    <source>
        <strain evidence="3">SpSt-1233</strain>
    </source>
</reference>
<gene>
    <name evidence="3" type="ORF">ENO08_06930</name>
</gene>
<dbReference type="EMBL" id="DSEC01000493">
    <property type="protein sequence ID" value="HER44176.1"/>
    <property type="molecule type" value="Genomic_DNA"/>
</dbReference>
<accession>A0A7V2F4W5</accession>
<dbReference type="GO" id="GO:0006508">
    <property type="term" value="P:proteolysis"/>
    <property type="evidence" value="ECO:0007669"/>
    <property type="project" value="InterPro"/>
</dbReference>
<dbReference type="InterPro" id="IPR007484">
    <property type="entry name" value="Peptidase_M28"/>
</dbReference>
<evidence type="ECO:0000313" key="3">
    <source>
        <dbReference type="EMBL" id="HER44176.1"/>
    </source>
</evidence>
<dbReference type="InterPro" id="IPR045175">
    <property type="entry name" value="M28_fam"/>
</dbReference>
<evidence type="ECO:0000259" key="2">
    <source>
        <dbReference type="Pfam" id="PF04389"/>
    </source>
</evidence>
<dbReference type="Gene3D" id="3.40.630.10">
    <property type="entry name" value="Zn peptidases"/>
    <property type="match status" value="1"/>
</dbReference>
<feature type="region of interest" description="Disordered" evidence="1">
    <location>
        <begin position="1"/>
        <end position="24"/>
    </location>
</feature>